<dbReference type="OrthoDB" id="3016366at2759"/>
<dbReference type="Proteomes" id="UP000287166">
    <property type="component" value="Unassembled WGS sequence"/>
</dbReference>
<comment type="caution">
    <text evidence="1">The sequence shown here is derived from an EMBL/GenBank/DDBJ whole genome shotgun (WGS) entry which is preliminary data.</text>
</comment>
<organism evidence="1 2">
    <name type="scientific">Sparassis crispa</name>
    <dbReference type="NCBI Taxonomy" id="139825"/>
    <lineage>
        <taxon>Eukaryota</taxon>
        <taxon>Fungi</taxon>
        <taxon>Dikarya</taxon>
        <taxon>Basidiomycota</taxon>
        <taxon>Agaricomycotina</taxon>
        <taxon>Agaricomycetes</taxon>
        <taxon>Polyporales</taxon>
        <taxon>Sparassidaceae</taxon>
        <taxon>Sparassis</taxon>
    </lineage>
</organism>
<evidence type="ECO:0000313" key="2">
    <source>
        <dbReference type="Proteomes" id="UP000287166"/>
    </source>
</evidence>
<dbReference type="RefSeq" id="XP_027611439.1">
    <property type="nucleotide sequence ID" value="XM_027755638.1"/>
</dbReference>
<dbReference type="InParanoid" id="A0A401GEC3"/>
<keyword evidence="2" id="KW-1185">Reference proteome</keyword>
<dbReference type="InterPro" id="IPR046670">
    <property type="entry name" value="DUF6540"/>
</dbReference>
<name>A0A401GEC3_9APHY</name>
<reference evidence="1 2" key="1">
    <citation type="journal article" date="2018" name="Sci. Rep.">
        <title>Genome sequence of the cauliflower mushroom Sparassis crispa (Hanabiratake) and its association with beneficial usage.</title>
        <authorList>
            <person name="Kiyama R."/>
            <person name="Furutani Y."/>
            <person name="Kawaguchi K."/>
            <person name="Nakanishi T."/>
        </authorList>
    </citation>
    <scope>NUCLEOTIDE SEQUENCE [LARGE SCALE GENOMIC DNA]</scope>
</reference>
<proteinExistence type="predicted"/>
<dbReference type="EMBL" id="BFAD01000003">
    <property type="protein sequence ID" value="GBE80526.1"/>
    <property type="molecule type" value="Genomic_DNA"/>
</dbReference>
<sequence length="172" mass="19173">MVPVNRLNITQYPMPGPTVPPGGIYAGLFRRGDGTFHWTIIISQDAGHVVNKFHATEDSRGWRFEYSLHTIVRSVSACAVVKIGTLSSNRLVGDIHTLLKDIPMQTPVADLPQSFSCRIWFKEAVRVLSNNGIIRCPAVSRLEAELKGIAREQEVLIGLGYDYKIFVSDYSQ</sequence>
<dbReference type="AlphaFoldDB" id="A0A401GEC3"/>
<gene>
    <name evidence="1" type="ORF">SCP_0302410</name>
</gene>
<accession>A0A401GEC3</accession>
<evidence type="ECO:0000313" key="1">
    <source>
        <dbReference type="EMBL" id="GBE80526.1"/>
    </source>
</evidence>
<dbReference type="GeneID" id="38777443"/>
<protein>
    <submittedName>
        <fullName evidence="1">Uncharacterized protein</fullName>
    </submittedName>
</protein>
<dbReference type="Pfam" id="PF20174">
    <property type="entry name" value="DUF6540"/>
    <property type="match status" value="1"/>
</dbReference>